<keyword evidence="3" id="KW-1185">Reference proteome</keyword>
<reference evidence="2 3" key="1">
    <citation type="submission" date="2016-07" db="EMBL/GenBank/DDBJ databases">
        <title>Draft Genome Sequence of Methylobrevis pamukkalensis PK2.</title>
        <authorList>
            <person name="Vasilenko O.V."/>
            <person name="Doronina N.V."/>
            <person name="Shmareva M.N."/>
            <person name="Tarlachkov S.V."/>
            <person name="Mustakhimov I."/>
            <person name="Trotsenko Y.A."/>
        </authorList>
    </citation>
    <scope>NUCLEOTIDE SEQUENCE [LARGE SCALE GENOMIC DNA]</scope>
    <source>
        <strain evidence="2 3">PK2</strain>
    </source>
</reference>
<feature type="domain" description="Flagellar protein FlgJ N-terminal" evidence="1">
    <location>
        <begin position="51"/>
        <end position="99"/>
    </location>
</feature>
<dbReference type="Pfam" id="PF10135">
    <property type="entry name" value="Rod-binding"/>
    <property type="match status" value="1"/>
</dbReference>
<sequence length="108" mass="11396">MTTTVAPSAYSAADALAATNAARLKSPEQVKARIEAQASEFEAVFLSSALKTMFENVGTDPTLIGGTGSESWRELLVDEYAKSFSARGGIGLAEPIANQLLKMQEIDA</sequence>
<evidence type="ECO:0000313" key="2">
    <source>
        <dbReference type="EMBL" id="ODN69335.1"/>
    </source>
</evidence>
<organism evidence="2 3">
    <name type="scientific">Methylobrevis pamukkalensis</name>
    <dbReference type="NCBI Taxonomy" id="1439726"/>
    <lineage>
        <taxon>Bacteria</taxon>
        <taxon>Pseudomonadati</taxon>
        <taxon>Pseudomonadota</taxon>
        <taxon>Alphaproteobacteria</taxon>
        <taxon>Hyphomicrobiales</taxon>
        <taxon>Pleomorphomonadaceae</taxon>
        <taxon>Methylobrevis</taxon>
    </lineage>
</organism>
<evidence type="ECO:0000313" key="3">
    <source>
        <dbReference type="Proteomes" id="UP000094622"/>
    </source>
</evidence>
<dbReference type="Proteomes" id="UP000094622">
    <property type="component" value="Unassembled WGS sequence"/>
</dbReference>
<dbReference type="EMBL" id="MCRJ01000096">
    <property type="protein sequence ID" value="ODN69335.1"/>
    <property type="molecule type" value="Genomic_DNA"/>
</dbReference>
<gene>
    <name evidence="2" type="ORF">A6302_03355</name>
</gene>
<name>A0A1E3GZI8_9HYPH</name>
<protein>
    <submittedName>
        <fullName evidence="2">Chemotactic signal-response protein CheL</fullName>
    </submittedName>
</protein>
<proteinExistence type="predicted"/>
<evidence type="ECO:0000259" key="1">
    <source>
        <dbReference type="Pfam" id="PF10135"/>
    </source>
</evidence>
<dbReference type="InterPro" id="IPR019301">
    <property type="entry name" value="Flagellar_prot_FlgJ_N"/>
</dbReference>
<comment type="caution">
    <text evidence="2">The sequence shown here is derived from an EMBL/GenBank/DDBJ whole genome shotgun (WGS) entry which is preliminary data.</text>
</comment>
<accession>A0A1E3GZI8</accession>
<dbReference type="RefSeq" id="WP_083255810.1">
    <property type="nucleotide sequence ID" value="NZ_MCRJ01000096.1"/>
</dbReference>
<dbReference type="AlphaFoldDB" id="A0A1E3GZI8"/>
<dbReference type="OrthoDB" id="7862954at2"/>